<dbReference type="SUPFAM" id="SSF51735">
    <property type="entry name" value="NAD(P)-binding Rossmann-fold domains"/>
    <property type="match status" value="1"/>
</dbReference>
<sequence length="701" mass="72233">MSDSSLTAARRRNLQRVLTPRHVAVIGGGAAAEAARQLDALGFQGQVWPVNPRRTEIAGRACHGSVAELPEAPDAAVVAAPAAQCPCIFAELNRIGAGGGVCFAAHFREDGAADLEAELVEAAGDCVLVGPNSHGILNLLDRVALWPDDHCAEPVEAGAALISQSGNVALNSTFHRRSVPLSHVVSAGNQAQLDIGDFMDALLDDARVHAIGLFIEGLRDVRGFARAARRALERDVPVVALKVGASDHGARATLGHTGSLSGADAAYDALFDRLGVMRVRTPEALLETLKLFTTAERPAGRRLVSLSCSGGEAALAGDLMSGAGLVLPAPSEAAAGELAKTFRIPRGSVGNPLDYNTAIWGDADACADGFAAAMGEGTDIGVHFLDFPRDEACDAANWRAARDGFLRAHRRVGGTAAMIATYAECFPEADRRACVAAGVAPLQGLQPAVTALGHAAAHAEWRRRLLDEAAWTGPLAGAGPRTPPRLVDEGESKRRLAAHGLSVPDGRCVGLGDVGQAAEAVGFPVVLKAVGLAHKTDAGAVALNLQSAEAVRAAADAIADRLAAGDAAPDRWLVETMVPDAVAELIVGVTRDDTVGPVLVVGDGGVFAELIGRTRTLLLPTTEARVREAITGLTTGRRLLGQRGDAGGDLDAAVAACMAVARYVEANADSLAEIDVNPLLVRPPGRGAVAADALIAEAVHA</sequence>
<dbReference type="InterPro" id="IPR036291">
    <property type="entry name" value="NAD(P)-bd_dom_sf"/>
</dbReference>
<dbReference type="SMART" id="SM00881">
    <property type="entry name" value="CoA_binding"/>
    <property type="match status" value="1"/>
</dbReference>
<dbReference type="Proteomes" id="UP000199415">
    <property type="component" value="Unassembled WGS sequence"/>
</dbReference>
<dbReference type="InterPro" id="IPR003781">
    <property type="entry name" value="CoA-bd"/>
</dbReference>
<dbReference type="GO" id="GO:0006099">
    <property type="term" value="P:tricarboxylic acid cycle"/>
    <property type="evidence" value="ECO:0007669"/>
    <property type="project" value="UniProtKB-KW"/>
</dbReference>
<dbReference type="Pfam" id="PF13549">
    <property type="entry name" value="ATP-grasp_5"/>
    <property type="match status" value="1"/>
</dbReference>
<dbReference type="Gene3D" id="3.30.470.20">
    <property type="entry name" value="ATP-grasp fold, B domain"/>
    <property type="match status" value="1"/>
</dbReference>
<evidence type="ECO:0000259" key="2">
    <source>
        <dbReference type="SMART" id="SM00881"/>
    </source>
</evidence>
<dbReference type="RefSeq" id="WP_176758555.1">
    <property type="nucleotide sequence ID" value="NZ_FNCE01000003.1"/>
</dbReference>
<dbReference type="InterPro" id="IPR032875">
    <property type="entry name" value="Succ_CoA_lig_flav_dom"/>
</dbReference>
<dbReference type="GO" id="GO:0005524">
    <property type="term" value="F:ATP binding"/>
    <property type="evidence" value="ECO:0007669"/>
    <property type="project" value="InterPro"/>
</dbReference>
<dbReference type="PANTHER" id="PTHR42793:SF4">
    <property type="entry name" value="BLL6376 PROTEIN"/>
    <property type="match status" value="1"/>
</dbReference>
<dbReference type="InterPro" id="IPR013815">
    <property type="entry name" value="ATP_grasp_subdomain_1"/>
</dbReference>
<proteinExistence type="predicted"/>
<feature type="domain" description="CoA-binding" evidence="2">
    <location>
        <begin position="17"/>
        <end position="107"/>
    </location>
</feature>
<evidence type="ECO:0000313" key="4">
    <source>
        <dbReference type="Proteomes" id="UP000199415"/>
    </source>
</evidence>
<organism evidence="3 4">
    <name type="scientific">Limimonas halophila</name>
    <dbReference type="NCBI Taxonomy" id="1082479"/>
    <lineage>
        <taxon>Bacteria</taxon>
        <taxon>Pseudomonadati</taxon>
        <taxon>Pseudomonadota</taxon>
        <taxon>Alphaproteobacteria</taxon>
        <taxon>Rhodospirillales</taxon>
        <taxon>Rhodovibrionaceae</taxon>
        <taxon>Limimonas</taxon>
    </lineage>
</organism>
<evidence type="ECO:0000313" key="3">
    <source>
        <dbReference type="EMBL" id="SDF93120.1"/>
    </source>
</evidence>
<dbReference type="Gene3D" id="3.40.50.720">
    <property type="entry name" value="NAD(P)-binding Rossmann-like Domain"/>
    <property type="match status" value="1"/>
</dbReference>
<dbReference type="AlphaFoldDB" id="A0A1G7Q6A5"/>
<dbReference type="Pfam" id="PF13380">
    <property type="entry name" value="CoA_binding_2"/>
    <property type="match status" value="1"/>
</dbReference>
<dbReference type="Gene3D" id="3.40.50.261">
    <property type="entry name" value="Succinyl-CoA synthetase domains"/>
    <property type="match status" value="2"/>
</dbReference>
<protein>
    <submittedName>
        <fullName evidence="3">Acetyl-CoA synthetase</fullName>
    </submittedName>
</protein>
<keyword evidence="1" id="KW-0816">Tricarboxylic acid cycle</keyword>
<accession>A0A1G7Q6A5</accession>
<dbReference type="SUPFAM" id="SSF56059">
    <property type="entry name" value="Glutathione synthetase ATP-binding domain-like"/>
    <property type="match status" value="1"/>
</dbReference>
<reference evidence="3 4" key="1">
    <citation type="submission" date="2016-10" db="EMBL/GenBank/DDBJ databases">
        <authorList>
            <person name="de Groot N.N."/>
        </authorList>
    </citation>
    <scope>NUCLEOTIDE SEQUENCE [LARGE SCALE GENOMIC DNA]</scope>
    <source>
        <strain evidence="3 4">DSM 25584</strain>
    </source>
</reference>
<dbReference type="EMBL" id="FNCE01000003">
    <property type="protein sequence ID" value="SDF93120.1"/>
    <property type="molecule type" value="Genomic_DNA"/>
</dbReference>
<evidence type="ECO:0000256" key="1">
    <source>
        <dbReference type="ARBA" id="ARBA00022532"/>
    </source>
</evidence>
<dbReference type="InterPro" id="IPR016102">
    <property type="entry name" value="Succinyl-CoA_synth-like"/>
</dbReference>
<name>A0A1G7Q6A5_9PROT</name>
<dbReference type="SUPFAM" id="SSF52210">
    <property type="entry name" value="Succinyl-CoA synthetase domains"/>
    <property type="match status" value="2"/>
</dbReference>
<dbReference type="STRING" id="1082479.SAMN05216241_103213"/>
<dbReference type="Pfam" id="PF13607">
    <property type="entry name" value="Succ_CoA_lig"/>
    <property type="match status" value="1"/>
</dbReference>
<keyword evidence="4" id="KW-1185">Reference proteome</keyword>
<gene>
    <name evidence="3" type="ORF">SAMN05216241_103213</name>
</gene>
<dbReference type="PANTHER" id="PTHR42793">
    <property type="entry name" value="COA BINDING DOMAIN CONTAINING PROTEIN"/>
    <property type="match status" value="1"/>
</dbReference>
<dbReference type="Gene3D" id="3.30.1490.20">
    <property type="entry name" value="ATP-grasp fold, A domain"/>
    <property type="match status" value="1"/>
</dbReference>